<sequence>MTGMLAIVIAGLGTYFSRAVFIIALANRQIPPNVRVAMEYVGPSVMAALVVTMLIGPGGEIAIGAPEACALLVAALTAWRSRNHLLTIVVAMLVFWVLRALLGH</sequence>
<dbReference type="OrthoDB" id="5737698at2"/>
<organism evidence="2 3">
    <name type="scientific">Seongchinamella sediminis</name>
    <dbReference type="NCBI Taxonomy" id="2283635"/>
    <lineage>
        <taxon>Bacteria</taxon>
        <taxon>Pseudomonadati</taxon>
        <taxon>Pseudomonadota</taxon>
        <taxon>Gammaproteobacteria</taxon>
        <taxon>Cellvibrionales</taxon>
        <taxon>Halieaceae</taxon>
        <taxon>Seongchinamella</taxon>
    </lineage>
</organism>
<keyword evidence="1" id="KW-0812">Transmembrane</keyword>
<comment type="caution">
    <text evidence="2">The sequence shown here is derived from an EMBL/GenBank/DDBJ whole genome shotgun (WGS) entry which is preliminary data.</text>
</comment>
<dbReference type="InterPro" id="IPR008407">
    <property type="entry name" value="Brnchd-chn_aa_trnsp_AzlD"/>
</dbReference>
<dbReference type="Proteomes" id="UP000265509">
    <property type="component" value="Unassembled WGS sequence"/>
</dbReference>
<dbReference type="AlphaFoldDB" id="A0A3L7DWU8"/>
<dbReference type="EMBL" id="QRAN01000016">
    <property type="protein sequence ID" value="RLQ21039.1"/>
    <property type="molecule type" value="Genomic_DNA"/>
</dbReference>
<feature type="transmembrane region" description="Helical" evidence="1">
    <location>
        <begin position="85"/>
        <end position="102"/>
    </location>
</feature>
<evidence type="ECO:0000256" key="1">
    <source>
        <dbReference type="SAM" id="Phobius"/>
    </source>
</evidence>
<keyword evidence="3" id="KW-1185">Reference proteome</keyword>
<proteinExistence type="predicted"/>
<accession>A0A3L7DWU8</accession>
<evidence type="ECO:0000313" key="2">
    <source>
        <dbReference type="EMBL" id="RLQ21039.1"/>
    </source>
</evidence>
<dbReference type="Pfam" id="PF05437">
    <property type="entry name" value="AzlD"/>
    <property type="match status" value="1"/>
</dbReference>
<feature type="transmembrane region" description="Helical" evidence="1">
    <location>
        <begin position="6"/>
        <end position="25"/>
    </location>
</feature>
<gene>
    <name evidence="2" type="ORF">DWB85_14160</name>
</gene>
<keyword evidence="1" id="KW-1133">Transmembrane helix</keyword>
<keyword evidence="1" id="KW-0472">Membrane</keyword>
<evidence type="ECO:0000313" key="3">
    <source>
        <dbReference type="Proteomes" id="UP000265509"/>
    </source>
</evidence>
<reference evidence="2 3" key="1">
    <citation type="submission" date="2018-07" db="EMBL/GenBank/DDBJ databases">
        <title>Halioglobus sp. genome submission.</title>
        <authorList>
            <person name="Ye M.-Q."/>
            <person name="Du Z.-J."/>
        </authorList>
    </citation>
    <scope>NUCLEOTIDE SEQUENCE [LARGE SCALE GENOMIC DNA]</scope>
    <source>
        <strain evidence="2 3">U0301</strain>
    </source>
</reference>
<feature type="transmembrane region" description="Helical" evidence="1">
    <location>
        <begin position="37"/>
        <end position="55"/>
    </location>
</feature>
<name>A0A3L7DWU8_9GAMM</name>
<protein>
    <submittedName>
        <fullName evidence="2">AzlD domain-containing protein</fullName>
    </submittedName>
</protein>